<evidence type="ECO:0000259" key="5">
    <source>
        <dbReference type="PROSITE" id="PS51891"/>
    </source>
</evidence>
<dbReference type="InterPro" id="IPR011057">
    <property type="entry name" value="Mss4-like_sf"/>
</dbReference>
<keyword evidence="4" id="KW-0456">Lyase</keyword>
<dbReference type="OrthoDB" id="406544at2759"/>
<organism evidence="6 7">
    <name type="scientific">Peltaster fructicola</name>
    <dbReference type="NCBI Taxonomy" id="286661"/>
    <lineage>
        <taxon>Eukaryota</taxon>
        <taxon>Fungi</taxon>
        <taxon>Dikarya</taxon>
        <taxon>Ascomycota</taxon>
        <taxon>Pezizomycotina</taxon>
        <taxon>Dothideomycetes</taxon>
        <taxon>Dothideomycetes incertae sedis</taxon>
        <taxon>Peltaster</taxon>
    </lineage>
</organism>
<dbReference type="PANTHER" id="PTHR33337:SF30">
    <property type="entry name" value="DUF636 DOMAIN PROTEIN (AFU_ORTHOLOGUE AFUA_1G03180)"/>
    <property type="match status" value="1"/>
</dbReference>
<feature type="domain" description="CENP-V/GFA" evidence="5">
    <location>
        <begin position="2"/>
        <end position="123"/>
    </location>
</feature>
<dbReference type="Gene3D" id="3.90.1590.10">
    <property type="entry name" value="glutathione-dependent formaldehyde- activating enzyme (gfa)"/>
    <property type="match status" value="1"/>
</dbReference>
<keyword evidence="2" id="KW-0479">Metal-binding</keyword>
<dbReference type="EMBL" id="CP051143">
    <property type="protein sequence ID" value="QIX01378.1"/>
    <property type="molecule type" value="Genomic_DNA"/>
</dbReference>
<comment type="similarity">
    <text evidence="1">Belongs to the Gfa family.</text>
</comment>
<dbReference type="GO" id="GO:0046872">
    <property type="term" value="F:metal ion binding"/>
    <property type="evidence" value="ECO:0007669"/>
    <property type="project" value="UniProtKB-KW"/>
</dbReference>
<dbReference type="PANTHER" id="PTHR33337">
    <property type="entry name" value="GFA DOMAIN-CONTAINING PROTEIN"/>
    <property type="match status" value="1"/>
</dbReference>
<keyword evidence="7" id="KW-1185">Reference proteome</keyword>
<evidence type="ECO:0000256" key="2">
    <source>
        <dbReference type="ARBA" id="ARBA00022723"/>
    </source>
</evidence>
<reference evidence="6 7" key="1">
    <citation type="journal article" date="2016" name="Sci. Rep.">
        <title>Peltaster fructicola genome reveals evolution from an invasive phytopathogen to an ectophytic parasite.</title>
        <authorList>
            <person name="Xu C."/>
            <person name="Chen H."/>
            <person name="Gleason M.L."/>
            <person name="Xu J.R."/>
            <person name="Liu H."/>
            <person name="Zhang R."/>
            <person name="Sun G."/>
        </authorList>
    </citation>
    <scope>NUCLEOTIDE SEQUENCE [LARGE SCALE GENOMIC DNA]</scope>
    <source>
        <strain evidence="6 7">LNHT1506</strain>
    </source>
</reference>
<dbReference type="Pfam" id="PF04828">
    <property type="entry name" value="GFA"/>
    <property type="match status" value="1"/>
</dbReference>
<sequence>MPSGSCFCNAVRYNYTGEIQKKAVCHCLDCRKISGSAYSTNILVPSQGFELTTGKPKTIAKTADSGKTITSYFCGDCGSTLWRETATFGDNKIIKAGSLDDVDALDQHQPEIELFDEHKVKWSSVDVAGQ</sequence>
<proteinExistence type="inferred from homology"/>
<keyword evidence="3" id="KW-0862">Zinc</keyword>
<dbReference type="PROSITE" id="PS51891">
    <property type="entry name" value="CENP_V_GFA"/>
    <property type="match status" value="1"/>
</dbReference>
<dbReference type="Proteomes" id="UP000503462">
    <property type="component" value="Chromosome 5"/>
</dbReference>
<name>A0A6H0Y3G2_9PEZI</name>
<evidence type="ECO:0000256" key="3">
    <source>
        <dbReference type="ARBA" id="ARBA00022833"/>
    </source>
</evidence>
<evidence type="ECO:0000256" key="1">
    <source>
        <dbReference type="ARBA" id="ARBA00005495"/>
    </source>
</evidence>
<accession>A0A6H0Y3G2</accession>
<dbReference type="SUPFAM" id="SSF51316">
    <property type="entry name" value="Mss4-like"/>
    <property type="match status" value="1"/>
</dbReference>
<dbReference type="AlphaFoldDB" id="A0A6H0Y3G2"/>
<evidence type="ECO:0000313" key="7">
    <source>
        <dbReference type="Proteomes" id="UP000503462"/>
    </source>
</evidence>
<gene>
    <name evidence="6" type="ORF">AMS68_006895</name>
</gene>
<evidence type="ECO:0000256" key="4">
    <source>
        <dbReference type="ARBA" id="ARBA00023239"/>
    </source>
</evidence>
<evidence type="ECO:0000313" key="6">
    <source>
        <dbReference type="EMBL" id="QIX01378.1"/>
    </source>
</evidence>
<dbReference type="InterPro" id="IPR006913">
    <property type="entry name" value="CENP-V/GFA"/>
</dbReference>
<protein>
    <recommendedName>
        <fullName evidence="5">CENP-V/GFA domain-containing protein</fullName>
    </recommendedName>
</protein>
<dbReference type="GO" id="GO:0016846">
    <property type="term" value="F:carbon-sulfur lyase activity"/>
    <property type="evidence" value="ECO:0007669"/>
    <property type="project" value="InterPro"/>
</dbReference>